<comment type="subcellular location">
    <subcellularLocation>
        <location evidence="1">Endomembrane system</location>
        <topology evidence="1">Multi-pass membrane protein</topology>
    </subcellularLocation>
</comment>
<evidence type="ECO:0000256" key="1">
    <source>
        <dbReference type="ARBA" id="ARBA00004127"/>
    </source>
</evidence>
<dbReference type="InterPro" id="IPR001660">
    <property type="entry name" value="SAM"/>
</dbReference>
<dbReference type="PROSITE" id="PS50105">
    <property type="entry name" value="SAM_DOMAIN"/>
    <property type="match status" value="1"/>
</dbReference>
<evidence type="ECO:0000313" key="8">
    <source>
        <dbReference type="Proteomes" id="UP000247409"/>
    </source>
</evidence>
<dbReference type="Pfam" id="PF02656">
    <property type="entry name" value="DUF202"/>
    <property type="match status" value="1"/>
</dbReference>
<evidence type="ECO:0000259" key="6">
    <source>
        <dbReference type="PROSITE" id="PS50105"/>
    </source>
</evidence>
<dbReference type="OrthoDB" id="2243669at2759"/>
<dbReference type="InterPro" id="IPR003807">
    <property type="entry name" value="DUF202"/>
</dbReference>
<dbReference type="SUPFAM" id="SSF47769">
    <property type="entry name" value="SAM/Pointed domain"/>
    <property type="match status" value="1"/>
</dbReference>
<evidence type="ECO:0000256" key="2">
    <source>
        <dbReference type="ARBA" id="ARBA00022692"/>
    </source>
</evidence>
<dbReference type="GO" id="GO:0012505">
    <property type="term" value="C:endomembrane system"/>
    <property type="evidence" value="ECO:0007669"/>
    <property type="project" value="UniProtKB-SubCell"/>
</dbReference>
<accession>A0A2V3IW72</accession>
<dbReference type="AlphaFoldDB" id="A0A2V3IW72"/>
<dbReference type="InterPro" id="IPR013761">
    <property type="entry name" value="SAM/pointed_sf"/>
</dbReference>
<keyword evidence="4 5" id="KW-0472">Membrane</keyword>
<evidence type="ECO:0000256" key="3">
    <source>
        <dbReference type="ARBA" id="ARBA00022989"/>
    </source>
</evidence>
<keyword evidence="8" id="KW-1185">Reference proteome</keyword>
<keyword evidence="2 5" id="KW-0812">Transmembrane</keyword>
<feature type="transmembrane region" description="Helical" evidence="5">
    <location>
        <begin position="160"/>
        <end position="181"/>
    </location>
</feature>
<gene>
    <name evidence="7" type="ORF">BWQ96_03881</name>
</gene>
<name>A0A2V3IW72_9FLOR</name>
<evidence type="ECO:0000256" key="5">
    <source>
        <dbReference type="SAM" id="Phobius"/>
    </source>
</evidence>
<dbReference type="EMBL" id="NBIV01000040">
    <property type="protein sequence ID" value="PXF46382.1"/>
    <property type="molecule type" value="Genomic_DNA"/>
</dbReference>
<organism evidence="7 8">
    <name type="scientific">Gracilariopsis chorda</name>
    <dbReference type="NCBI Taxonomy" id="448386"/>
    <lineage>
        <taxon>Eukaryota</taxon>
        <taxon>Rhodophyta</taxon>
        <taxon>Florideophyceae</taxon>
        <taxon>Rhodymeniophycidae</taxon>
        <taxon>Gracilariales</taxon>
        <taxon>Gracilariaceae</taxon>
        <taxon>Gracilariopsis</taxon>
    </lineage>
</organism>
<dbReference type="SMART" id="SM00454">
    <property type="entry name" value="SAM"/>
    <property type="match status" value="1"/>
</dbReference>
<sequence>MTSISYSLPATTRRLKKLVSPAPTAVAAGLRTYTLFENMDSTEEVVRWLFAIGMQKYTAAFRTHAVTGSSLLSLNTIELSQTLGVSKLKDRRIILEGIAYLRQTLSSESRHSIPEDGRILTHLSNERVFLSWLRLAIILQTVAIATVRLENPVVDRNVPYIKAFNIVLSVLAILIVIYGTARYFWMHRMIENPGEDHIPENNILAIPLLVVFAGIVIGLYAVLAQETEEAALLALIAV</sequence>
<dbReference type="Pfam" id="PF07647">
    <property type="entry name" value="SAM_2"/>
    <property type="match status" value="1"/>
</dbReference>
<feature type="transmembrane region" description="Helical" evidence="5">
    <location>
        <begin position="202"/>
        <end position="223"/>
    </location>
</feature>
<keyword evidence="3 5" id="KW-1133">Transmembrane helix</keyword>
<evidence type="ECO:0000256" key="4">
    <source>
        <dbReference type="ARBA" id="ARBA00023136"/>
    </source>
</evidence>
<dbReference type="Proteomes" id="UP000247409">
    <property type="component" value="Unassembled WGS sequence"/>
</dbReference>
<proteinExistence type="predicted"/>
<comment type="caution">
    <text evidence="7">The sequence shown here is derived from an EMBL/GenBank/DDBJ whole genome shotgun (WGS) entry which is preliminary data.</text>
</comment>
<dbReference type="Gene3D" id="1.10.150.50">
    <property type="entry name" value="Transcription Factor, Ets-1"/>
    <property type="match status" value="1"/>
</dbReference>
<protein>
    <recommendedName>
        <fullName evidence="6">SAM domain-containing protein</fullName>
    </recommendedName>
</protein>
<feature type="domain" description="SAM" evidence="6">
    <location>
        <begin position="40"/>
        <end position="104"/>
    </location>
</feature>
<reference evidence="7 8" key="1">
    <citation type="journal article" date="2018" name="Mol. Biol. Evol.">
        <title>Analysis of the draft genome of the red seaweed Gracilariopsis chorda provides insights into genome size evolution in Rhodophyta.</title>
        <authorList>
            <person name="Lee J."/>
            <person name="Yang E.C."/>
            <person name="Graf L."/>
            <person name="Yang J.H."/>
            <person name="Qiu H."/>
            <person name="Zel Zion U."/>
            <person name="Chan C.X."/>
            <person name="Stephens T.G."/>
            <person name="Weber A.P.M."/>
            <person name="Boo G.H."/>
            <person name="Boo S.M."/>
            <person name="Kim K.M."/>
            <person name="Shin Y."/>
            <person name="Jung M."/>
            <person name="Lee S.J."/>
            <person name="Yim H.S."/>
            <person name="Lee J.H."/>
            <person name="Bhattacharya D."/>
            <person name="Yoon H.S."/>
        </authorList>
    </citation>
    <scope>NUCLEOTIDE SEQUENCE [LARGE SCALE GENOMIC DNA]</scope>
    <source>
        <strain evidence="7 8">SKKU-2015</strain>
        <tissue evidence="7">Whole body</tissue>
    </source>
</reference>
<evidence type="ECO:0000313" key="7">
    <source>
        <dbReference type="EMBL" id="PXF46382.1"/>
    </source>
</evidence>